<proteinExistence type="predicted"/>
<dbReference type="EMBL" id="JARO02016743">
    <property type="protein sequence ID" value="KPP57338.1"/>
    <property type="molecule type" value="Genomic_DNA"/>
</dbReference>
<reference evidence="1 2" key="1">
    <citation type="submission" date="2015-08" db="EMBL/GenBank/DDBJ databases">
        <title>The genome of the Asian arowana (Scleropages formosus).</title>
        <authorList>
            <person name="Tan M.H."/>
            <person name="Gan H.M."/>
            <person name="Croft L.J."/>
            <person name="Austin C.M."/>
        </authorList>
    </citation>
    <scope>NUCLEOTIDE SEQUENCE [LARGE SCALE GENOMIC DNA]</scope>
    <source>
        <strain evidence="1">Aro1</strain>
    </source>
</reference>
<evidence type="ECO:0000313" key="1">
    <source>
        <dbReference type="EMBL" id="KPP57338.1"/>
    </source>
</evidence>
<protein>
    <submittedName>
        <fullName evidence="1">Uncharacterized protein</fullName>
    </submittedName>
</protein>
<dbReference type="AlphaFoldDB" id="A0A0P7XWX2"/>
<comment type="caution">
    <text evidence="1">The sequence shown here is derived from an EMBL/GenBank/DDBJ whole genome shotgun (WGS) entry which is preliminary data.</text>
</comment>
<evidence type="ECO:0000313" key="2">
    <source>
        <dbReference type="Proteomes" id="UP000034805"/>
    </source>
</evidence>
<dbReference type="Proteomes" id="UP000034805">
    <property type="component" value="Unassembled WGS sequence"/>
</dbReference>
<name>A0A0P7XWX2_SCLFO</name>
<accession>A0A0P7XWX2</accession>
<organism evidence="1 2">
    <name type="scientific">Scleropages formosus</name>
    <name type="common">Asian bonytongue</name>
    <name type="synonym">Osteoglossum formosum</name>
    <dbReference type="NCBI Taxonomy" id="113540"/>
    <lineage>
        <taxon>Eukaryota</taxon>
        <taxon>Metazoa</taxon>
        <taxon>Chordata</taxon>
        <taxon>Craniata</taxon>
        <taxon>Vertebrata</taxon>
        <taxon>Euteleostomi</taxon>
        <taxon>Actinopterygii</taxon>
        <taxon>Neopterygii</taxon>
        <taxon>Teleostei</taxon>
        <taxon>Osteoglossocephala</taxon>
        <taxon>Osteoglossomorpha</taxon>
        <taxon>Osteoglossiformes</taxon>
        <taxon>Osteoglossidae</taxon>
        <taxon>Scleropages</taxon>
    </lineage>
</organism>
<gene>
    <name evidence="1" type="ORF">Z043_124954</name>
</gene>
<sequence>MGVTAAPAQQDQQVPSGAGPQVYLGGAVFLVSVVAADKLWDDEQKVGLHRARGLPAALRSRKERCVLRWTYLLRLLPKCTFDATFLSVLCRISGYGLQHVLPCPGATDYFIPPTEKKLFVVISSTV</sequence>